<evidence type="ECO:0000313" key="4">
    <source>
        <dbReference type="Proteomes" id="UP001270362"/>
    </source>
</evidence>
<accession>A0AAE1C7J7</accession>
<feature type="coiled-coil region" evidence="1">
    <location>
        <begin position="355"/>
        <end position="385"/>
    </location>
</feature>
<evidence type="ECO:0000256" key="2">
    <source>
        <dbReference type="SAM" id="MobiDB-lite"/>
    </source>
</evidence>
<protein>
    <submittedName>
        <fullName evidence="3">Uncharacterized protein</fullName>
    </submittedName>
</protein>
<feature type="compositionally biased region" description="Basic and acidic residues" evidence="2">
    <location>
        <begin position="138"/>
        <end position="152"/>
    </location>
</feature>
<feature type="coiled-coil region" evidence="1">
    <location>
        <begin position="208"/>
        <end position="282"/>
    </location>
</feature>
<keyword evidence="4" id="KW-1185">Reference proteome</keyword>
<name>A0AAE1C7J7_9PEZI</name>
<gene>
    <name evidence="3" type="ORF">B0T22DRAFT_485161</name>
</gene>
<dbReference type="Proteomes" id="UP001270362">
    <property type="component" value="Unassembled WGS sequence"/>
</dbReference>
<evidence type="ECO:0000313" key="3">
    <source>
        <dbReference type="EMBL" id="KAK3681688.1"/>
    </source>
</evidence>
<feature type="region of interest" description="Disordered" evidence="2">
    <location>
        <begin position="441"/>
        <end position="484"/>
    </location>
</feature>
<keyword evidence="1" id="KW-0175">Coiled coil</keyword>
<feature type="region of interest" description="Disordered" evidence="2">
    <location>
        <begin position="137"/>
        <end position="201"/>
    </location>
</feature>
<comment type="caution">
    <text evidence="3">The sequence shown here is derived from an EMBL/GenBank/DDBJ whole genome shotgun (WGS) entry which is preliminary data.</text>
</comment>
<feature type="compositionally biased region" description="Basic residues" evidence="2">
    <location>
        <begin position="447"/>
        <end position="462"/>
    </location>
</feature>
<reference evidence="3" key="2">
    <citation type="submission" date="2023-06" db="EMBL/GenBank/DDBJ databases">
        <authorList>
            <consortium name="Lawrence Berkeley National Laboratory"/>
            <person name="Haridas S."/>
            <person name="Hensen N."/>
            <person name="Bonometti L."/>
            <person name="Westerberg I."/>
            <person name="Brannstrom I.O."/>
            <person name="Guillou S."/>
            <person name="Cros-Aarteil S."/>
            <person name="Calhoun S."/>
            <person name="Kuo A."/>
            <person name="Mondo S."/>
            <person name="Pangilinan J."/>
            <person name="Riley R."/>
            <person name="Labutti K."/>
            <person name="Andreopoulos B."/>
            <person name="Lipzen A."/>
            <person name="Chen C."/>
            <person name="Yanf M."/>
            <person name="Daum C."/>
            <person name="Ng V."/>
            <person name="Clum A."/>
            <person name="Steindorff A."/>
            <person name="Ohm R."/>
            <person name="Martin F."/>
            <person name="Silar P."/>
            <person name="Natvig D."/>
            <person name="Lalanne C."/>
            <person name="Gautier V."/>
            <person name="Ament-Velasquez S.L."/>
            <person name="Kruys A."/>
            <person name="Hutchinson M.I."/>
            <person name="Powell A.J."/>
            <person name="Barry K."/>
            <person name="Miller A.N."/>
            <person name="Grigoriev I.V."/>
            <person name="Debuchy R."/>
            <person name="Gladieux P."/>
            <person name="Thoren M.H."/>
            <person name="Johannesson H."/>
        </authorList>
    </citation>
    <scope>NUCLEOTIDE SEQUENCE</scope>
    <source>
        <strain evidence="3">CBS 314.62</strain>
    </source>
</reference>
<evidence type="ECO:0000256" key="1">
    <source>
        <dbReference type="SAM" id="Coils"/>
    </source>
</evidence>
<reference evidence="3" key="1">
    <citation type="journal article" date="2023" name="Mol. Phylogenet. Evol.">
        <title>Genome-scale phylogeny and comparative genomics of the fungal order Sordariales.</title>
        <authorList>
            <person name="Hensen N."/>
            <person name="Bonometti L."/>
            <person name="Westerberg I."/>
            <person name="Brannstrom I.O."/>
            <person name="Guillou S."/>
            <person name="Cros-Aarteil S."/>
            <person name="Calhoun S."/>
            <person name="Haridas S."/>
            <person name="Kuo A."/>
            <person name="Mondo S."/>
            <person name="Pangilinan J."/>
            <person name="Riley R."/>
            <person name="LaButti K."/>
            <person name="Andreopoulos B."/>
            <person name="Lipzen A."/>
            <person name="Chen C."/>
            <person name="Yan M."/>
            <person name="Daum C."/>
            <person name="Ng V."/>
            <person name="Clum A."/>
            <person name="Steindorff A."/>
            <person name="Ohm R.A."/>
            <person name="Martin F."/>
            <person name="Silar P."/>
            <person name="Natvig D.O."/>
            <person name="Lalanne C."/>
            <person name="Gautier V."/>
            <person name="Ament-Velasquez S.L."/>
            <person name="Kruys A."/>
            <person name="Hutchinson M.I."/>
            <person name="Powell A.J."/>
            <person name="Barry K."/>
            <person name="Miller A.N."/>
            <person name="Grigoriev I.V."/>
            <person name="Debuchy R."/>
            <person name="Gladieux P."/>
            <person name="Hiltunen Thoren M."/>
            <person name="Johannesson H."/>
        </authorList>
    </citation>
    <scope>NUCLEOTIDE SEQUENCE</scope>
    <source>
        <strain evidence="3">CBS 314.62</strain>
    </source>
</reference>
<sequence>MAGIMGSHVVEKRALQAPSNTPYHSTIDPEFDSWADLTISYLSPAFSSAAHSDIYTRLSQLNPSAPVSEQNSFALMYHKMRTGVEISPIFVETVRLLFPRGTSPPWLQHDMRMAGWHFKRIAIPTIRGPTARWTLTRVKREEAERQEAARQEAKKRKSYITETPDRAKSTTEDSDTWQPGVKRPRWAGPEDSGRGSLPLETSYPDEYVQDAQDANEDYQDAKEKEIERLRDDLTSSLNEVKATQVANTNRFQAVQDLEVLTKNRLVDEMKKVSQELEDYVTLTKANQTSQRRARAAFDAGIKRLEGSICSAVALTKASEIPTERARTLTEEGIKRLKIDLAASVNKAKTTQISTSQILGNQIKQLEADIKRLKEATDELKDTEQARSQQGTAVKNEDVQYGVPWTASISATTNQVDATNSATTTRLEDRIKDLEVDIQAWKDDMRTSLKKNKASRKKHHTGPRRSTDPHERRYRHFAGKPRELD</sequence>
<dbReference type="AlphaFoldDB" id="A0AAE1C7J7"/>
<dbReference type="EMBL" id="JAULSO010000006">
    <property type="protein sequence ID" value="KAK3681688.1"/>
    <property type="molecule type" value="Genomic_DNA"/>
</dbReference>
<organism evidence="3 4">
    <name type="scientific">Podospora appendiculata</name>
    <dbReference type="NCBI Taxonomy" id="314037"/>
    <lineage>
        <taxon>Eukaryota</taxon>
        <taxon>Fungi</taxon>
        <taxon>Dikarya</taxon>
        <taxon>Ascomycota</taxon>
        <taxon>Pezizomycotina</taxon>
        <taxon>Sordariomycetes</taxon>
        <taxon>Sordariomycetidae</taxon>
        <taxon>Sordariales</taxon>
        <taxon>Podosporaceae</taxon>
        <taxon>Podospora</taxon>
    </lineage>
</organism>
<proteinExistence type="predicted"/>